<accession>A0ABY6GJ00</accession>
<organism evidence="3 4">
    <name type="scientific">Candidatus Kirkpatrickella diaphorinae</name>
    <dbReference type="NCBI Taxonomy" id="2984322"/>
    <lineage>
        <taxon>Bacteria</taxon>
        <taxon>Pseudomonadati</taxon>
        <taxon>Pseudomonadota</taxon>
        <taxon>Alphaproteobacteria</taxon>
        <taxon>Acetobacterales</taxon>
        <taxon>Acetobacteraceae</taxon>
        <taxon>Candidatus Kirkpatrickella</taxon>
    </lineage>
</organism>
<feature type="domain" description="DUF1285" evidence="2">
    <location>
        <begin position="92"/>
        <end position="195"/>
    </location>
</feature>
<dbReference type="Pfam" id="PF21028">
    <property type="entry name" value="DUF1285_C"/>
    <property type="match status" value="1"/>
</dbReference>
<proteinExistence type="predicted"/>
<sequence>METQMSDGSTTENGADVLSDVVAEAPTAPSKTARRVLPFLIKRQGTWLYQGSPIKRKEMVCMFASMLRRDKEGHFWLKTPREEGVIQVEDAPFTAVELNFEGSCGRHQTLSLRTNIDEIISVNAMHPLMTQWRQIVTPDAAPVPYVQVRAGDGDFPILARLTRAVYFELAALAVPGQVGCEKCMGVWSDNCFFPLAPHLD</sequence>
<gene>
    <name evidence="3" type="ORF">N5W20_01060</name>
</gene>
<dbReference type="InterPro" id="IPR048341">
    <property type="entry name" value="DUF1285_N"/>
</dbReference>
<dbReference type="Pfam" id="PF06938">
    <property type="entry name" value="DUF1285_N"/>
    <property type="match status" value="1"/>
</dbReference>
<dbReference type="Gene3D" id="2.30.270.10">
    <property type="entry name" value="duf1285 protein"/>
    <property type="match status" value="1"/>
</dbReference>
<evidence type="ECO:0000313" key="3">
    <source>
        <dbReference type="EMBL" id="UYH51502.1"/>
    </source>
</evidence>
<dbReference type="EMBL" id="CP107052">
    <property type="protein sequence ID" value="UYH51502.1"/>
    <property type="molecule type" value="Genomic_DNA"/>
</dbReference>
<protein>
    <submittedName>
        <fullName evidence="3">DUF1285 domain-containing protein</fullName>
    </submittedName>
</protein>
<dbReference type="InterPro" id="IPR048342">
    <property type="entry name" value="DUF1285_C"/>
</dbReference>
<evidence type="ECO:0000313" key="4">
    <source>
        <dbReference type="Proteomes" id="UP001163831"/>
    </source>
</evidence>
<name>A0ABY6GJ00_9PROT</name>
<dbReference type="RefSeq" id="WP_319807095.1">
    <property type="nucleotide sequence ID" value="NZ_CP107052.1"/>
</dbReference>
<evidence type="ECO:0000259" key="2">
    <source>
        <dbReference type="Pfam" id="PF21028"/>
    </source>
</evidence>
<evidence type="ECO:0000259" key="1">
    <source>
        <dbReference type="Pfam" id="PF06938"/>
    </source>
</evidence>
<dbReference type="Proteomes" id="UP001163831">
    <property type="component" value="Chromosome"/>
</dbReference>
<dbReference type="InterPro" id="IPR023361">
    <property type="entry name" value="DUF1285_beta_roll_sf"/>
</dbReference>
<feature type="domain" description="DUF1285" evidence="1">
    <location>
        <begin position="39"/>
        <end position="91"/>
    </location>
</feature>
<dbReference type="Gene3D" id="3.10.540.10">
    <property type="entry name" value="duf1285 like domain"/>
    <property type="match status" value="1"/>
</dbReference>
<reference evidence="3" key="1">
    <citation type="submission" date="2022-10" db="EMBL/GenBank/DDBJ databases">
        <title>Candidatus Kirkpatrella diaphorinas gen. nov., sp. nov., an uncultured endosymbiont identified in a population of Diaphorina citri from Hawaii.</title>
        <authorList>
            <person name="Henry E.M."/>
            <person name="Carlson C.R."/>
            <person name="Kuo Y.-W."/>
        </authorList>
    </citation>
    <scope>NUCLEOTIDE SEQUENCE</scope>
    <source>
        <strain evidence="3">CADCRV1</strain>
    </source>
</reference>
<keyword evidence="4" id="KW-1185">Reference proteome</keyword>